<dbReference type="PROSITE" id="PS00718">
    <property type="entry name" value="SIGMA54_2"/>
    <property type="match status" value="1"/>
</dbReference>
<dbReference type="PIRSF" id="PIRSF000774">
    <property type="entry name" value="RpoN"/>
    <property type="match status" value="1"/>
</dbReference>
<dbReference type="PROSITE" id="PS00717">
    <property type="entry name" value="SIGMA54_1"/>
    <property type="match status" value="1"/>
</dbReference>
<dbReference type="GO" id="GO:0003677">
    <property type="term" value="F:DNA binding"/>
    <property type="evidence" value="ECO:0007669"/>
    <property type="project" value="UniProtKB-KW"/>
</dbReference>
<sequence>MDFRLVQEQQMKLVMTNELRQAITMLQYSMHDLQQYLHDQQLENPLIELQEKRTDASTDYKTDFTSYQSEEDYTSPLDYVANTEEGLHDYLLHQIRVWDISEEMKRIVSYLALHVDENGYLHSPLQTFAEELNTSIEQTEDGVRLLQTLEPHGVGATSLKECLLLQLHYLEVRDPLTEKIVTEHLDALAKKQWQQIAKAEGIDILDVQYAADFIQSLNPKPGAAFAQEPPSYVIPDVLVHMYEGTWRVTLNNADLPKMTMNRQYEQLLTNKQKEVQDYLKNKQDQFEWIRRSIAQRQETILRVTESIIEHQEAFLTDGEEKLRPLNLKQIADRIGVHESTVSRATTKKYVQTPRGLYELKYFFTKGIGDSETASSAEKIKTYMRRLIENEPKQKPLSDQKLSDLLKAEHHIEVSRRTIAKYREEMQIAPSSKRKRYGDG</sequence>
<dbReference type="AlphaFoldDB" id="A0A859FHD9"/>
<keyword evidence="4" id="KW-0548">Nucleotidyltransferase</keyword>
<dbReference type="KEGG" id="psua:FLK61_37045"/>
<evidence type="ECO:0000256" key="5">
    <source>
        <dbReference type="ARBA" id="ARBA00023015"/>
    </source>
</evidence>
<evidence type="ECO:0000256" key="1">
    <source>
        <dbReference type="ARBA" id="ARBA00008798"/>
    </source>
</evidence>
<evidence type="ECO:0000256" key="3">
    <source>
        <dbReference type="ARBA" id="ARBA00022679"/>
    </source>
</evidence>
<dbReference type="GO" id="GO:0016779">
    <property type="term" value="F:nucleotidyltransferase activity"/>
    <property type="evidence" value="ECO:0007669"/>
    <property type="project" value="UniProtKB-KW"/>
</dbReference>
<dbReference type="Pfam" id="PF04963">
    <property type="entry name" value="Sigma54_CBD"/>
    <property type="match status" value="1"/>
</dbReference>
<dbReference type="Gene3D" id="1.10.10.1330">
    <property type="entry name" value="RNA polymerase sigma-54 factor, core-binding domain"/>
    <property type="match status" value="1"/>
</dbReference>
<dbReference type="GO" id="GO:0016987">
    <property type="term" value="F:sigma factor activity"/>
    <property type="evidence" value="ECO:0007669"/>
    <property type="project" value="UniProtKB-KW"/>
</dbReference>
<dbReference type="InterPro" id="IPR038709">
    <property type="entry name" value="RpoN_core-bd_sf"/>
</dbReference>
<dbReference type="GO" id="GO:0000428">
    <property type="term" value="C:DNA-directed RNA polymerase complex"/>
    <property type="evidence" value="ECO:0007669"/>
    <property type="project" value="UniProtKB-KW"/>
</dbReference>
<comment type="similarity">
    <text evidence="1">Belongs to the sigma-54 factor family.</text>
</comment>
<feature type="domain" description="RNA polymerase sigma factor 54 core-binding" evidence="10">
    <location>
        <begin position="80"/>
        <end position="264"/>
    </location>
</feature>
<dbReference type="InterPro" id="IPR007046">
    <property type="entry name" value="RNA_pol_sigma_54_core-bd"/>
</dbReference>
<name>A0A859FHD9_9BACI</name>
<accession>A0A859FHD9</accession>
<dbReference type="EMBL" id="CP041372">
    <property type="protein sequence ID" value="QKS72248.1"/>
    <property type="molecule type" value="Genomic_DNA"/>
</dbReference>
<dbReference type="Proteomes" id="UP000318138">
    <property type="component" value="Chromosome"/>
</dbReference>
<dbReference type="Pfam" id="PF04552">
    <property type="entry name" value="Sigma54_DBD"/>
    <property type="match status" value="1"/>
</dbReference>
<evidence type="ECO:0000313" key="11">
    <source>
        <dbReference type="EMBL" id="QKS72248.1"/>
    </source>
</evidence>
<evidence type="ECO:0000256" key="8">
    <source>
        <dbReference type="ARBA" id="ARBA00023163"/>
    </source>
</evidence>
<keyword evidence="8" id="KW-0804">Transcription</keyword>
<keyword evidence="5" id="KW-0805">Transcription regulation</keyword>
<dbReference type="InterPro" id="IPR007634">
    <property type="entry name" value="RNA_pol_sigma_54_DNA-bd"/>
</dbReference>
<dbReference type="Pfam" id="PF00309">
    <property type="entry name" value="Sigma54_AID"/>
    <property type="match status" value="1"/>
</dbReference>
<evidence type="ECO:0000256" key="7">
    <source>
        <dbReference type="ARBA" id="ARBA00023125"/>
    </source>
</evidence>
<dbReference type="Gene3D" id="1.10.10.60">
    <property type="entry name" value="Homeodomain-like"/>
    <property type="match status" value="1"/>
</dbReference>
<keyword evidence="3" id="KW-0808">Transferase</keyword>
<dbReference type="InterPro" id="IPR000394">
    <property type="entry name" value="RNA_pol_sigma_54"/>
</dbReference>
<feature type="domain" description="RNA polymerase sigma factor 54 DNA-binding" evidence="9">
    <location>
        <begin position="277"/>
        <end position="435"/>
    </location>
</feature>
<dbReference type="GO" id="GO:0006352">
    <property type="term" value="P:DNA-templated transcription initiation"/>
    <property type="evidence" value="ECO:0007669"/>
    <property type="project" value="InterPro"/>
</dbReference>
<gene>
    <name evidence="11" type="primary">rpoN</name>
    <name evidence="11" type="ORF">FLK61_37045</name>
</gene>
<keyword evidence="12" id="KW-1185">Reference proteome</keyword>
<evidence type="ECO:0000256" key="4">
    <source>
        <dbReference type="ARBA" id="ARBA00022695"/>
    </source>
</evidence>
<evidence type="ECO:0000259" key="9">
    <source>
        <dbReference type="Pfam" id="PF04552"/>
    </source>
</evidence>
<reference evidence="12" key="1">
    <citation type="submission" date="2019-07" db="EMBL/GenBank/DDBJ databases">
        <title>Bacillus alkalisoli sp. nov. isolated from saline soil.</title>
        <authorList>
            <person name="Sun J.-Q."/>
            <person name="Xu L."/>
        </authorList>
    </citation>
    <scope>NUCLEOTIDE SEQUENCE [LARGE SCALE GENOMIC DNA]</scope>
    <source>
        <strain evidence="12">M4U3P1</strain>
    </source>
</reference>
<evidence type="ECO:0000256" key="2">
    <source>
        <dbReference type="ARBA" id="ARBA00022478"/>
    </source>
</evidence>
<dbReference type="PRINTS" id="PR00045">
    <property type="entry name" value="SIGMA54FCT"/>
</dbReference>
<protein>
    <submittedName>
        <fullName evidence="11">RNA polymerase factor sigma-54</fullName>
    </submittedName>
</protein>
<keyword evidence="6" id="KW-0731">Sigma factor</keyword>
<keyword evidence="2" id="KW-0240">DNA-directed RNA polymerase</keyword>
<proteinExistence type="inferred from homology"/>
<evidence type="ECO:0000256" key="6">
    <source>
        <dbReference type="ARBA" id="ARBA00023082"/>
    </source>
</evidence>
<evidence type="ECO:0000313" key="12">
    <source>
        <dbReference type="Proteomes" id="UP000318138"/>
    </source>
</evidence>
<dbReference type="NCBIfam" id="TIGR02395">
    <property type="entry name" value="rpoN_sigma"/>
    <property type="match status" value="1"/>
</dbReference>
<dbReference type="GO" id="GO:0001216">
    <property type="term" value="F:DNA-binding transcription activator activity"/>
    <property type="evidence" value="ECO:0007669"/>
    <property type="project" value="InterPro"/>
</dbReference>
<keyword evidence="7" id="KW-0238">DNA-binding</keyword>
<dbReference type="PROSITE" id="PS50044">
    <property type="entry name" value="SIGMA54_3"/>
    <property type="match status" value="1"/>
</dbReference>
<dbReference type="RefSeq" id="WP_176010232.1">
    <property type="nucleotide sequence ID" value="NZ_CP041372.2"/>
</dbReference>
<dbReference type="PANTHER" id="PTHR32248:SF4">
    <property type="entry name" value="RNA POLYMERASE SIGMA-54 FACTOR"/>
    <property type="match status" value="1"/>
</dbReference>
<evidence type="ECO:0000259" key="10">
    <source>
        <dbReference type="Pfam" id="PF04963"/>
    </source>
</evidence>
<dbReference type="PANTHER" id="PTHR32248">
    <property type="entry name" value="RNA POLYMERASE SIGMA-54 FACTOR"/>
    <property type="match status" value="1"/>
</dbReference>
<organism evidence="11 12">
    <name type="scientific">Paenalkalicoccus suaedae</name>
    <dbReference type="NCBI Taxonomy" id="2592382"/>
    <lineage>
        <taxon>Bacteria</taxon>
        <taxon>Bacillati</taxon>
        <taxon>Bacillota</taxon>
        <taxon>Bacilli</taxon>
        <taxon>Bacillales</taxon>
        <taxon>Bacillaceae</taxon>
        <taxon>Paenalkalicoccus</taxon>
    </lineage>
</organism>